<keyword evidence="3" id="KW-0347">Helicase</keyword>
<dbReference type="PANTHER" id="PTHR47962">
    <property type="entry name" value="ATP-DEPENDENT HELICASE LHR-RELATED-RELATED"/>
    <property type="match status" value="1"/>
</dbReference>
<gene>
    <name evidence="3" type="ORF">B1B_10334</name>
</gene>
<dbReference type="GO" id="GO:0005524">
    <property type="term" value="F:ATP binding"/>
    <property type="evidence" value="ECO:0007669"/>
    <property type="project" value="InterPro"/>
</dbReference>
<feature type="domain" description="Lhr-like DEAD/H associated" evidence="2">
    <location>
        <begin position="87"/>
        <end position="254"/>
    </location>
</feature>
<evidence type="ECO:0000313" key="3">
    <source>
        <dbReference type="EMBL" id="EQD53310.1"/>
    </source>
</evidence>
<feature type="region of interest" description="Disordered" evidence="1">
    <location>
        <begin position="350"/>
        <end position="371"/>
    </location>
</feature>
<accession>T1BGP2</accession>
<evidence type="ECO:0000259" key="2">
    <source>
        <dbReference type="Pfam" id="PF08494"/>
    </source>
</evidence>
<keyword evidence="3" id="KW-0378">Hydrolase</keyword>
<proteinExistence type="predicted"/>
<dbReference type="InterPro" id="IPR052511">
    <property type="entry name" value="ATP-dep_Helicase"/>
</dbReference>
<dbReference type="GO" id="GO:0004386">
    <property type="term" value="F:helicase activity"/>
    <property type="evidence" value="ECO:0007669"/>
    <property type="project" value="UniProtKB-KW"/>
</dbReference>
<sequence length="437" mass="48714">PEQIFLLHGRTWKVVEHRDDELLVETVAEMGQEPRWAGEDLPVPFDVAQEIGARRADGAYDAYPLTTDGVERLHRRRELAGRAADLPTDRRITLTASGRLVVVGACFGTRTNETLALALSGTLTARLGGLVEILAVEPTWIVLELPQALDGAGIADGFRIPPEELEPLVERLLPTGLDYRFTFLTVARKLGLLPSSLDARELRRLEPLLESARTTPIGEETLEKTLYDRHDLDHARRVLRAVASGAIELRPTPASSLSDGVLSRLRWRVVQEVPPPTLLKAVRERLSAEPLSLVCLRCGFTRTTTPGRYGAEGGSRCRLCRGSLSAVLSPKRTDEIARLSRYAQAKWRAGRSAVPEGRRRRRPRAPPVPENAVRAGYTSAELVAHFGERALYALAARGVGPETARRLLQRLYRNDDEFLTEILRAERHYARTRSFWD</sequence>
<organism evidence="3">
    <name type="scientific">mine drainage metagenome</name>
    <dbReference type="NCBI Taxonomy" id="410659"/>
    <lineage>
        <taxon>unclassified sequences</taxon>
        <taxon>metagenomes</taxon>
        <taxon>ecological metagenomes</taxon>
    </lineage>
</organism>
<reference evidence="3" key="1">
    <citation type="submission" date="2013-08" db="EMBL/GenBank/DDBJ databases">
        <authorList>
            <person name="Mendez C."/>
            <person name="Richter M."/>
            <person name="Ferrer M."/>
            <person name="Sanchez J."/>
        </authorList>
    </citation>
    <scope>NUCLEOTIDE SEQUENCE</scope>
</reference>
<dbReference type="GO" id="GO:0003677">
    <property type="term" value="F:DNA binding"/>
    <property type="evidence" value="ECO:0007669"/>
    <property type="project" value="TreeGrafter"/>
</dbReference>
<name>T1BGP2_9ZZZZ</name>
<keyword evidence="3" id="KW-0547">Nucleotide-binding</keyword>
<dbReference type="AlphaFoldDB" id="T1BGP2"/>
<feature type="non-terminal residue" evidence="3">
    <location>
        <position position="1"/>
    </location>
</feature>
<dbReference type="EMBL" id="AUZY01006773">
    <property type="protein sequence ID" value="EQD53310.1"/>
    <property type="molecule type" value="Genomic_DNA"/>
</dbReference>
<comment type="caution">
    <text evidence="3">The sequence shown here is derived from an EMBL/GenBank/DDBJ whole genome shotgun (WGS) entry which is preliminary data.</text>
</comment>
<dbReference type="GO" id="GO:0016887">
    <property type="term" value="F:ATP hydrolysis activity"/>
    <property type="evidence" value="ECO:0007669"/>
    <property type="project" value="TreeGrafter"/>
</dbReference>
<reference evidence="3" key="2">
    <citation type="journal article" date="2014" name="ISME J.">
        <title>Microbial stratification in low pH oxic and suboxic macroscopic growths along an acid mine drainage.</title>
        <authorList>
            <person name="Mendez-Garcia C."/>
            <person name="Mesa V."/>
            <person name="Sprenger R.R."/>
            <person name="Richter M."/>
            <person name="Diez M.S."/>
            <person name="Solano J."/>
            <person name="Bargiela R."/>
            <person name="Golyshina O.V."/>
            <person name="Manteca A."/>
            <person name="Ramos J.L."/>
            <person name="Gallego J.R."/>
            <person name="Llorente I."/>
            <person name="Martins Dos Santos V.A."/>
            <person name="Jensen O.N."/>
            <person name="Pelaez A.I."/>
            <person name="Sanchez J."/>
            <person name="Ferrer M."/>
        </authorList>
    </citation>
    <scope>NUCLEOTIDE SEQUENCE</scope>
</reference>
<dbReference type="InterPro" id="IPR013701">
    <property type="entry name" value="Lhr-like_DEAD/DEAH_assoc"/>
</dbReference>
<keyword evidence="3" id="KW-0067">ATP-binding</keyword>
<evidence type="ECO:0000256" key="1">
    <source>
        <dbReference type="SAM" id="MobiDB-lite"/>
    </source>
</evidence>
<dbReference type="Pfam" id="PF08494">
    <property type="entry name" value="DEAD_assoc"/>
    <property type="match status" value="1"/>
</dbReference>
<dbReference type="PANTHER" id="PTHR47962:SF5">
    <property type="entry name" value="ATP-DEPENDENT HELICASE LHR-RELATED"/>
    <property type="match status" value="1"/>
</dbReference>
<protein>
    <submittedName>
        <fullName evidence="3">ATP-dependent helicase</fullName>
    </submittedName>
</protein>